<dbReference type="RefSeq" id="WP_191283533.1">
    <property type="nucleotide sequence ID" value="NZ_BNAI01000004.1"/>
</dbReference>
<dbReference type="EMBL" id="BNAI01000004">
    <property type="protein sequence ID" value="GHF20440.1"/>
    <property type="molecule type" value="Genomic_DNA"/>
</dbReference>
<sequence>MTPPQIGARALVAVLIVVGLAACTPSSPSGPDAPPADVKIDPWLADDLDVDSAIITGGFMGVALTGFTCDVSASFAANGDGDVRPTAGVTVTVAGSSISYTEETLSAVAQGPDVPPTGGIPATVTVTTTHGGWDIGDGGANTDWTPTTVLTLTEIPIPEDGCAAADMWYLDLTDVGTDTAEIVRAFSEDGLRNVASECPEAWFTWVPPNLSCEEFEARFG</sequence>
<comment type="caution">
    <text evidence="2">The sequence shown here is derived from an EMBL/GenBank/DDBJ whole genome shotgun (WGS) entry which is preliminary data.</text>
</comment>
<reference evidence="2" key="2">
    <citation type="submission" date="2020-09" db="EMBL/GenBank/DDBJ databases">
        <authorList>
            <person name="Sun Q."/>
            <person name="Zhou Y."/>
        </authorList>
    </citation>
    <scope>NUCLEOTIDE SEQUENCE</scope>
    <source>
        <strain evidence="2">CGMCC 1.16548</strain>
    </source>
</reference>
<evidence type="ECO:0000313" key="2">
    <source>
        <dbReference type="EMBL" id="GHF20440.1"/>
    </source>
</evidence>
<feature type="signal peptide" evidence="1">
    <location>
        <begin position="1"/>
        <end position="29"/>
    </location>
</feature>
<dbReference type="AlphaFoldDB" id="A0A8J3M1V3"/>
<dbReference type="Proteomes" id="UP000617531">
    <property type="component" value="Unassembled WGS sequence"/>
</dbReference>
<accession>A0A8J3M1V3</accession>
<protein>
    <submittedName>
        <fullName evidence="2">Uncharacterized protein</fullName>
    </submittedName>
</protein>
<keyword evidence="1" id="KW-0732">Signal</keyword>
<name>A0A8J3M1V3_9MICO</name>
<evidence type="ECO:0000313" key="3">
    <source>
        <dbReference type="Proteomes" id="UP000617531"/>
    </source>
</evidence>
<proteinExistence type="predicted"/>
<evidence type="ECO:0000256" key="1">
    <source>
        <dbReference type="SAM" id="SignalP"/>
    </source>
</evidence>
<feature type="chain" id="PRO_5039270590" evidence="1">
    <location>
        <begin position="30"/>
        <end position="220"/>
    </location>
</feature>
<reference evidence="2" key="1">
    <citation type="journal article" date="2014" name="Int. J. Syst. Evol. Microbiol.">
        <title>Complete genome sequence of Corynebacterium casei LMG S-19264T (=DSM 44701T), isolated from a smear-ripened cheese.</title>
        <authorList>
            <consortium name="US DOE Joint Genome Institute (JGI-PGF)"/>
            <person name="Walter F."/>
            <person name="Albersmeier A."/>
            <person name="Kalinowski J."/>
            <person name="Ruckert C."/>
        </authorList>
    </citation>
    <scope>NUCLEOTIDE SEQUENCE</scope>
    <source>
        <strain evidence="2">CGMCC 1.16548</strain>
    </source>
</reference>
<gene>
    <name evidence="2" type="ORF">GCM10011600_21760</name>
</gene>
<organism evidence="2 3">
    <name type="scientific">Pseudolysinimonas yzui</name>
    <dbReference type="NCBI Taxonomy" id="2708254"/>
    <lineage>
        <taxon>Bacteria</taxon>
        <taxon>Bacillati</taxon>
        <taxon>Actinomycetota</taxon>
        <taxon>Actinomycetes</taxon>
        <taxon>Micrococcales</taxon>
        <taxon>Microbacteriaceae</taxon>
        <taxon>Pseudolysinimonas</taxon>
    </lineage>
</organism>
<keyword evidence="3" id="KW-1185">Reference proteome</keyword>